<dbReference type="EMBL" id="JAWIIV010000003">
    <property type="protein sequence ID" value="MEC4718520.1"/>
    <property type="molecule type" value="Genomic_DNA"/>
</dbReference>
<evidence type="ECO:0000256" key="1">
    <source>
        <dbReference type="ARBA" id="ARBA00004442"/>
    </source>
</evidence>
<comment type="similarity">
    <text evidence="2">Belongs to the MipA/OmpV family.</text>
</comment>
<comment type="caution">
    <text evidence="7">The sequence shown here is derived from an EMBL/GenBank/DDBJ whole genome shotgun (WGS) entry which is preliminary data.</text>
</comment>
<evidence type="ECO:0000256" key="2">
    <source>
        <dbReference type="ARBA" id="ARBA00005722"/>
    </source>
</evidence>
<evidence type="ECO:0000313" key="8">
    <source>
        <dbReference type="Proteomes" id="UP001352263"/>
    </source>
</evidence>
<evidence type="ECO:0000313" key="7">
    <source>
        <dbReference type="EMBL" id="MEC4718520.1"/>
    </source>
</evidence>
<evidence type="ECO:0000256" key="3">
    <source>
        <dbReference type="ARBA" id="ARBA00022729"/>
    </source>
</evidence>
<proteinExistence type="inferred from homology"/>
<dbReference type="PANTHER" id="PTHR38776">
    <property type="entry name" value="MLTA-INTERACTING PROTEIN-RELATED"/>
    <property type="match status" value="1"/>
</dbReference>
<organism evidence="7 8">
    <name type="scientific">Noviherbaspirillum album</name>
    <dbReference type="NCBI Taxonomy" id="3080276"/>
    <lineage>
        <taxon>Bacteria</taxon>
        <taxon>Pseudomonadati</taxon>
        <taxon>Pseudomonadota</taxon>
        <taxon>Betaproteobacteria</taxon>
        <taxon>Burkholderiales</taxon>
        <taxon>Oxalobacteraceae</taxon>
        <taxon>Noviherbaspirillum</taxon>
    </lineage>
</organism>
<accession>A0ABU6J4I0</accession>
<dbReference type="PANTHER" id="PTHR38776:SF1">
    <property type="entry name" value="MLTA-INTERACTING PROTEIN-RELATED"/>
    <property type="match status" value="1"/>
</dbReference>
<name>A0ABU6J4I0_9BURK</name>
<feature type="chain" id="PRO_5045293370" evidence="6">
    <location>
        <begin position="30"/>
        <end position="293"/>
    </location>
</feature>
<dbReference type="InterPro" id="IPR010583">
    <property type="entry name" value="MipA"/>
</dbReference>
<keyword evidence="3 6" id="KW-0732">Signal</keyword>
<sequence>MPAPYPARSVPLSRAALVAPLLMLLHLLAADARAQAQLQAQPKWEVGLGLGVLSVPDYRGADTRSSYLLPAPYFIYRGDILQADRNGMRAALFESDRVEVNLSLNASLPGRSDNSPLREGMEKLRPIVEAGPTVDLRLWSSGRRQARLDLRLPVRAAFTVESSPRQAGWLFSPNLLLRVGDPAGLRGWKLGLQTGPVYGSREYNGYFYGVGAADARPDRPAYAAPGGYAGMQASATLSKRFSRYWVGAFLRYDHLGGAAFASSPLVRQRSAVTGGVAVSWIFGQSATMVRSDE</sequence>
<keyword evidence="5" id="KW-0998">Cell outer membrane</keyword>
<evidence type="ECO:0000256" key="6">
    <source>
        <dbReference type="SAM" id="SignalP"/>
    </source>
</evidence>
<keyword evidence="4" id="KW-0472">Membrane</keyword>
<dbReference type="Proteomes" id="UP001352263">
    <property type="component" value="Unassembled WGS sequence"/>
</dbReference>
<comment type="subcellular location">
    <subcellularLocation>
        <location evidence="1">Cell outer membrane</location>
    </subcellularLocation>
</comment>
<evidence type="ECO:0000256" key="4">
    <source>
        <dbReference type="ARBA" id="ARBA00023136"/>
    </source>
</evidence>
<dbReference type="Pfam" id="PF06629">
    <property type="entry name" value="MipA"/>
    <property type="match status" value="1"/>
</dbReference>
<evidence type="ECO:0000256" key="5">
    <source>
        <dbReference type="ARBA" id="ARBA00023237"/>
    </source>
</evidence>
<gene>
    <name evidence="7" type="ORF">RY831_05135</name>
</gene>
<protein>
    <submittedName>
        <fullName evidence="7">MipA/OmpV family protein</fullName>
    </submittedName>
</protein>
<feature type="signal peptide" evidence="6">
    <location>
        <begin position="1"/>
        <end position="29"/>
    </location>
</feature>
<keyword evidence="8" id="KW-1185">Reference proteome</keyword>
<reference evidence="7 8" key="1">
    <citation type="submission" date="2023-10" db="EMBL/GenBank/DDBJ databases">
        <title>Noviherbaspirillum sp. CPCC 100848 genome assembly.</title>
        <authorList>
            <person name="Li X.Y."/>
            <person name="Fang X.M."/>
        </authorList>
    </citation>
    <scope>NUCLEOTIDE SEQUENCE [LARGE SCALE GENOMIC DNA]</scope>
    <source>
        <strain evidence="7 8">CPCC 100848</strain>
    </source>
</reference>
<dbReference type="RefSeq" id="WP_326505256.1">
    <property type="nucleotide sequence ID" value="NZ_JAWIIV010000003.1"/>
</dbReference>